<evidence type="ECO:0000313" key="16">
    <source>
        <dbReference type="Proteomes" id="UP001565927"/>
    </source>
</evidence>
<keyword evidence="13" id="KW-0732">Signal</keyword>
<evidence type="ECO:0000256" key="11">
    <source>
        <dbReference type="ARBA" id="ARBA00048179"/>
    </source>
</evidence>
<dbReference type="InterPro" id="IPR015168">
    <property type="entry name" value="SsuA/THI5"/>
</dbReference>
<keyword evidence="5" id="KW-0808">Transferase</keyword>
<proteinExistence type="inferred from homology"/>
<keyword evidence="7" id="KW-0663">Pyridoxal phosphate</keyword>
<dbReference type="Proteomes" id="UP001565927">
    <property type="component" value="Unassembled WGS sequence"/>
</dbReference>
<evidence type="ECO:0000256" key="7">
    <source>
        <dbReference type="ARBA" id="ARBA00022898"/>
    </source>
</evidence>
<evidence type="ECO:0000256" key="12">
    <source>
        <dbReference type="SAM" id="MobiDB-lite"/>
    </source>
</evidence>
<dbReference type="PROSITE" id="PS51257">
    <property type="entry name" value="PROKAR_LIPOPROTEIN"/>
    <property type="match status" value="1"/>
</dbReference>
<accession>A0ABV4H0U0</accession>
<evidence type="ECO:0000256" key="4">
    <source>
        <dbReference type="ARBA" id="ARBA00011738"/>
    </source>
</evidence>
<feature type="chain" id="PRO_5045178998" description="Thiamine pyrimidine synthase" evidence="13">
    <location>
        <begin position="20"/>
        <end position="364"/>
    </location>
</feature>
<protein>
    <recommendedName>
        <fullName evidence="10">Thiamine pyrimidine synthase</fullName>
    </recommendedName>
</protein>
<feature type="signal peptide" evidence="13">
    <location>
        <begin position="1"/>
        <end position="19"/>
    </location>
</feature>
<dbReference type="PANTHER" id="PTHR31528:SF1">
    <property type="entry name" value="4-AMINO-5-HYDROXYMETHYL-2-METHYLPYRIMIDINE PHOSPHATE SYNTHASE THI11-RELATED"/>
    <property type="match status" value="1"/>
</dbReference>
<sequence>MNTTRTALAVGAAATLLLAGCSGSEQGPAGGSTPTGSRGSAVSAERCAQNEAAGTVTYVTGFQYQASASILDPVAAQALGYFDDVCLDVEIQPGTGQTAQNAQLVASGTAQLSSIAGNGDVLVNVSNGVDVQAVAVFGHVPVATLMTEPDVTDLRQLEGTTLGHKGALPVTIEAMLRAAGVDLSTITQVKVGYDPNVLVRGQVQSLTGYKSNEPLTLAAAGEQITTWNPEDYGVPGSMATTIVNPRFLAEHPTAVEDFLRAQLRAYDHCEQHAEECVADAAELARAGYDTEHNVQVWQTETKLVDSSLPPGQVLGQVDDTAARTEGEFLVQMGQIPAVPDLTQVLVPDLVPSLYAEGQLVWPVP</sequence>
<dbReference type="EMBL" id="JBGFTU010000010">
    <property type="protein sequence ID" value="MEZ0165176.1"/>
    <property type="molecule type" value="Genomic_DNA"/>
</dbReference>
<keyword evidence="16" id="KW-1185">Reference proteome</keyword>
<comment type="subunit">
    <text evidence="4">Homodimer.</text>
</comment>
<organism evidence="15 16">
    <name type="scientific">Kineococcus halophytocola</name>
    <dbReference type="NCBI Taxonomy" id="3234027"/>
    <lineage>
        <taxon>Bacteria</taxon>
        <taxon>Bacillati</taxon>
        <taxon>Actinomycetota</taxon>
        <taxon>Actinomycetes</taxon>
        <taxon>Kineosporiales</taxon>
        <taxon>Kineosporiaceae</taxon>
        <taxon>Kineococcus</taxon>
    </lineage>
</organism>
<comment type="similarity">
    <text evidence="3">Belongs to the NMT1/THI5 family.</text>
</comment>
<comment type="caution">
    <text evidence="15">The sequence shown here is derived from an EMBL/GenBank/DDBJ whole genome shotgun (WGS) entry which is preliminary data.</text>
</comment>
<comment type="pathway">
    <text evidence="2">Cofactor biosynthesis; thiamine diphosphate biosynthesis.</text>
</comment>
<keyword evidence="8" id="KW-0784">Thiamine biosynthesis</keyword>
<evidence type="ECO:0000313" key="15">
    <source>
        <dbReference type="EMBL" id="MEZ0165176.1"/>
    </source>
</evidence>
<keyword evidence="9" id="KW-0408">Iron</keyword>
<dbReference type="SUPFAM" id="SSF53850">
    <property type="entry name" value="Periplasmic binding protein-like II"/>
    <property type="match status" value="1"/>
</dbReference>
<dbReference type="InterPro" id="IPR027939">
    <property type="entry name" value="NMT1/THI5"/>
</dbReference>
<evidence type="ECO:0000256" key="3">
    <source>
        <dbReference type="ARBA" id="ARBA00009406"/>
    </source>
</evidence>
<evidence type="ECO:0000256" key="10">
    <source>
        <dbReference type="ARBA" id="ARBA00033171"/>
    </source>
</evidence>
<evidence type="ECO:0000256" key="2">
    <source>
        <dbReference type="ARBA" id="ARBA00004948"/>
    </source>
</evidence>
<reference evidence="15 16" key="1">
    <citation type="submission" date="2024-07" db="EMBL/GenBank/DDBJ databases">
        <authorList>
            <person name="Thanompreechachai J."/>
            <person name="Duangmal K."/>
        </authorList>
    </citation>
    <scope>NUCLEOTIDE SEQUENCE [LARGE SCALE GENOMIC DNA]</scope>
    <source>
        <strain evidence="15 16">LSe6-4</strain>
    </source>
</reference>
<evidence type="ECO:0000256" key="13">
    <source>
        <dbReference type="SAM" id="SignalP"/>
    </source>
</evidence>
<dbReference type="Pfam" id="PF09084">
    <property type="entry name" value="NMT1"/>
    <property type="match status" value="1"/>
</dbReference>
<evidence type="ECO:0000256" key="1">
    <source>
        <dbReference type="ARBA" id="ARBA00003469"/>
    </source>
</evidence>
<dbReference type="Gene3D" id="3.40.190.10">
    <property type="entry name" value="Periplasmic binding protein-like II"/>
    <property type="match status" value="2"/>
</dbReference>
<evidence type="ECO:0000259" key="14">
    <source>
        <dbReference type="Pfam" id="PF09084"/>
    </source>
</evidence>
<evidence type="ECO:0000256" key="5">
    <source>
        <dbReference type="ARBA" id="ARBA00022679"/>
    </source>
</evidence>
<dbReference type="RefSeq" id="WP_370441400.1">
    <property type="nucleotide sequence ID" value="NZ_JBGFTU010000010.1"/>
</dbReference>
<dbReference type="PANTHER" id="PTHR31528">
    <property type="entry name" value="4-AMINO-5-HYDROXYMETHYL-2-METHYLPYRIMIDINE PHOSPHATE SYNTHASE THI11-RELATED"/>
    <property type="match status" value="1"/>
</dbReference>
<evidence type="ECO:0000256" key="6">
    <source>
        <dbReference type="ARBA" id="ARBA00022723"/>
    </source>
</evidence>
<gene>
    <name evidence="15" type="ORF">AB2L27_10425</name>
</gene>
<evidence type="ECO:0000256" key="9">
    <source>
        <dbReference type="ARBA" id="ARBA00023004"/>
    </source>
</evidence>
<keyword evidence="6" id="KW-0479">Metal-binding</keyword>
<feature type="domain" description="SsuA/THI5-like" evidence="14">
    <location>
        <begin position="74"/>
        <end position="275"/>
    </location>
</feature>
<feature type="region of interest" description="Disordered" evidence="12">
    <location>
        <begin position="25"/>
        <end position="44"/>
    </location>
</feature>
<comment type="catalytic activity">
    <reaction evidence="11">
        <text>N(6)-(pyridoxal phosphate)-L-lysyl-[4-amino-5-hydroxymethyl-2-methylpyrimidine phosphate synthase] + L-histidyl-[4-amino-5-hydroxymethyl-2-methylpyrimidine phosphate synthase] + 2 Fe(3+) + 4 H2O = L-lysyl-[4-amino-5-hydroxymethyl-2-methylpyrimidine phosphate synthase] + (2S)-2-amino-5-hydroxy-4-oxopentanoyl-[4-amino-5-hydroxymethyl-2-methylpyrimidine phosphate synthase] + 4-amino-2-methyl-5-(phosphooxymethyl)pyrimidine + 3-oxopropanoate + 2 Fe(2+) + 2 H(+)</text>
        <dbReference type="Rhea" id="RHEA:65756"/>
        <dbReference type="Rhea" id="RHEA-COMP:16892"/>
        <dbReference type="Rhea" id="RHEA-COMP:16893"/>
        <dbReference type="Rhea" id="RHEA-COMP:16894"/>
        <dbReference type="Rhea" id="RHEA-COMP:16895"/>
        <dbReference type="ChEBI" id="CHEBI:15377"/>
        <dbReference type="ChEBI" id="CHEBI:15378"/>
        <dbReference type="ChEBI" id="CHEBI:29033"/>
        <dbReference type="ChEBI" id="CHEBI:29034"/>
        <dbReference type="ChEBI" id="CHEBI:29969"/>
        <dbReference type="ChEBI" id="CHEBI:29979"/>
        <dbReference type="ChEBI" id="CHEBI:33190"/>
        <dbReference type="ChEBI" id="CHEBI:58354"/>
        <dbReference type="ChEBI" id="CHEBI:143915"/>
        <dbReference type="ChEBI" id="CHEBI:157692"/>
    </reaction>
    <physiologicalReaction direction="left-to-right" evidence="11">
        <dbReference type="Rhea" id="RHEA:65757"/>
    </physiologicalReaction>
</comment>
<comment type="function">
    <text evidence="1">Responsible for the formation of the pyrimidine heterocycle in the thiamine biosynthesis pathway. Catalyzes the formation of hydroxymethylpyrimidine phosphate (HMP-P) from histidine and pyridoxal phosphate (PLP). The protein uses PLP and the active site histidine to form HMP-P, generating an inactive enzyme. The enzyme can only undergo a single turnover, which suggests it is a suicide enzyme.</text>
</comment>
<evidence type="ECO:0000256" key="8">
    <source>
        <dbReference type="ARBA" id="ARBA00022977"/>
    </source>
</evidence>
<name>A0ABV4H0U0_9ACTN</name>